<keyword evidence="5" id="KW-0819">tRNA processing</keyword>
<evidence type="ECO:0000256" key="9">
    <source>
        <dbReference type="ARBA" id="ARBA00022842"/>
    </source>
</evidence>
<accession>A0A5R8KHW6</accession>
<evidence type="ECO:0000256" key="7">
    <source>
        <dbReference type="ARBA" id="ARBA00022741"/>
    </source>
</evidence>
<dbReference type="InterPro" id="IPR003442">
    <property type="entry name" value="T6A_TsaE"/>
</dbReference>
<dbReference type="Gene3D" id="3.40.50.300">
    <property type="entry name" value="P-loop containing nucleotide triphosphate hydrolases"/>
    <property type="match status" value="1"/>
</dbReference>
<evidence type="ECO:0000313" key="11">
    <source>
        <dbReference type="EMBL" id="TLD71916.1"/>
    </source>
</evidence>
<keyword evidence="8" id="KW-0067">ATP-binding</keyword>
<comment type="subcellular location">
    <subcellularLocation>
        <location evidence="1">Cytoplasm</location>
    </subcellularLocation>
</comment>
<keyword evidence="6" id="KW-0479">Metal-binding</keyword>
<dbReference type="AlphaFoldDB" id="A0A5R8KHW6"/>
<dbReference type="GO" id="GO:0005524">
    <property type="term" value="F:ATP binding"/>
    <property type="evidence" value="ECO:0007669"/>
    <property type="project" value="UniProtKB-KW"/>
</dbReference>
<dbReference type="GO" id="GO:0046872">
    <property type="term" value="F:metal ion binding"/>
    <property type="evidence" value="ECO:0007669"/>
    <property type="project" value="UniProtKB-KW"/>
</dbReference>
<evidence type="ECO:0000256" key="1">
    <source>
        <dbReference type="ARBA" id="ARBA00004496"/>
    </source>
</evidence>
<keyword evidence="4" id="KW-0963">Cytoplasm</keyword>
<reference evidence="11 12" key="1">
    <citation type="submission" date="2019-05" db="EMBL/GenBank/DDBJ databases">
        <title>Verrucobacter flavum gen. nov., sp. nov. a new member of the family Verrucomicrobiaceae.</title>
        <authorList>
            <person name="Szuroczki S."/>
            <person name="Abbaszade G."/>
            <person name="Szabo A."/>
            <person name="Felfoldi T."/>
            <person name="Schumann P."/>
            <person name="Boka K."/>
            <person name="Keki Z."/>
            <person name="Toumi M."/>
            <person name="Toth E."/>
        </authorList>
    </citation>
    <scope>NUCLEOTIDE SEQUENCE [LARGE SCALE GENOMIC DNA]</scope>
    <source>
        <strain evidence="11 12">MG-N-17</strain>
    </source>
</reference>
<gene>
    <name evidence="11" type="primary">tsaE</name>
    <name evidence="11" type="ORF">FEM03_04105</name>
</gene>
<evidence type="ECO:0000256" key="10">
    <source>
        <dbReference type="ARBA" id="ARBA00032441"/>
    </source>
</evidence>
<dbReference type="RefSeq" id="WP_138084920.1">
    <property type="nucleotide sequence ID" value="NZ_VAUV01000003.1"/>
</dbReference>
<dbReference type="GO" id="GO:0002949">
    <property type="term" value="P:tRNA threonylcarbamoyladenosine modification"/>
    <property type="evidence" value="ECO:0007669"/>
    <property type="project" value="InterPro"/>
</dbReference>
<dbReference type="EMBL" id="VAUV01000003">
    <property type="protein sequence ID" value="TLD71916.1"/>
    <property type="molecule type" value="Genomic_DNA"/>
</dbReference>
<evidence type="ECO:0000256" key="5">
    <source>
        <dbReference type="ARBA" id="ARBA00022694"/>
    </source>
</evidence>
<keyword evidence="9" id="KW-0460">Magnesium</keyword>
<keyword evidence="12" id="KW-1185">Reference proteome</keyword>
<dbReference type="OrthoDB" id="9815896at2"/>
<dbReference type="PANTHER" id="PTHR33540">
    <property type="entry name" value="TRNA THREONYLCARBAMOYLADENOSINE BIOSYNTHESIS PROTEIN TSAE"/>
    <property type="match status" value="1"/>
</dbReference>
<evidence type="ECO:0000313" key="12">
    <source>
        <dbReference type="Proteomes" id="UP000306196"/>
    </source>
</evidence>
<comment type="similarity">
    <text evidence="2">Belongs to the TsaE family.</text>
</comment>
<dbReference type="SUPFAM" id="SSF52540">
    <property type="entry name" value="P-loop containing nucleoside triphosphate hydrolases"/>
    <property type="match status" value="1"/>
</dbReference>
<comment type="caution">
    <text evidence="11">The sequence shown here is derived from an EMBL/GenBank/DDBJ whole genome shotgun (WGS) entry which is preliminary data.</text>
</comment>
<evidence type="ECO:0000256" key="3">
    <source>
        <dbReference type="ARBA" id="ARBA00019010"/>
    </source>
</evidence>
<sequence length="139" mass="15047">MIFRSVEETVAWGESLAGSLVAGEVVALVGNLGAGKTHAVKGIVAGMGSKAQVSSPTFTLVHEYDDGRLPVFHFDFYRLDQPGEVIGIGWDDYLDAGGVVVVEWADRFADLLPEGTKWFEFSIREDGSREVVVGTRKEG</sequence>
<dbReference type="GO" id="GO:0016740">
    <property type="term" value="F:transferase activity"/>
    <property type="evidence" value="ECO:0007669"/>
    <property type="project" value="UniProtKB-KW"/>
</dbReference>
<keyword evidence="7" id="KW-0547">Nucleotide-binding</keyword>
<dbReference type="Proteomes" id="UP000306196">
    <property type="component" value="Unassembled WGS sequence"/>
</dbReference>
<dbReference type="NCBIfam" id="TIGR00150">
    <property type="entry name" value="T6A_YjeE"/>
    <property type="match status" value="1"/>
</dbReference>
<keyword evidence="11" id="KW-0808">Transferase</keyword>
<evidence type="ECO:0000256" key="6">
    <source>
        <dbReference type="ARBA" id="ARBA00022723"/>
    </source>
</evidence>
<name>A0A5R8KHW6_9BACT</name>
<dbReference type="GO" id="GO:0005737">
    <property type="term" value="C:cytoplasm"/>
    <property type="evidence" value="ECO:0007669"/>
    <property type="project" value="UniProtKB-SubCell"/>
</dbReference>
<proteinExistence type="inferred from homology"/>
<protein>
    <recommendedName>
        <fullName evidence="3">tRNA threonylcarbamoyladenosine biosynthesis protein TsaE</fullName>
    </recommendedName>
    <alternativeName>
        <fullName evidence="10">t(6)A37 threonylcarbamoyladenosine biosynthesis protein TsaE</fullName>
    </alternativeName>
</protein>
<dbReference type="InterPro" id="IPR027417">
    <property type="entry name" value="P-loop_NTPase"/>
</dbReference>
<organism evidence="11 12">
    <name type="scientific">Phragmitibacter flavus</name>
    <dbReference type="NCBI Taxonomy" id="2576071"/>
    <lineage>
        <taxon>Bacteria</taxon>
        <taxon>Pseudomonadati</taxon>
        <taxon>Verrucomicrobiota</taxon>
        <taxon>Verrucomicrobiia</taxon>
        <taxon>Verrucomicrobiales</taxon>
        <taxon>Verrucomicrobiaceae</taxon>
        <taxon>Phragmitibacter</taxon>
    </lineage>
</organism>
<dbReference type="PANTHER" id="PTHR33540:SF2">
    <property type="entry name" value="TRNA THREONYLCARBAMOYLADENOSINE BIOSYNTHESIS PROTEIN TSAE"/>
    <property type="match status" value="1"/>
</dbReference>
<evidence type="ECO:0000256" key="8">
    <source>
        <dbReference type="ARBA" id="ARBA00022840"/>
    </source>
</evidence>
<dbReference type="Pfam" id="PF02367">
    <property type="entry name" value="TsaE"/>
    <property type="match status" value="1"/>
</dbReference>
<evidence type="ECO:0000256" key="4">
    <source>
        <dbReference type="ARBA" id="ARBA00022490"/>
    </source>
</evidence>
<evidence type="ECO:0000256" key="2">
    <source>
        <dbReference type="ARBA" id="ARBA00007599"/>
    </source>
</evidence>